<protein>
    <submittedName>
        <fullName evidence="3">Uncharacterized protein</fullName>
    </submittedName>
</protein>
<name>A0AA38UF32_9AGAR</name>
<evidence type="ECO:0000256" key="2">
    <source>
        <dbReference type="SAM" id="SignalP"/>
    </source>
</evidence>
<keyword evidence="2" id="KW-0732">Signal</keyword>
<evidence type="ECO:0000313" key="4">
    <source>
        <dbReference type="Proteomes" id="UP001163846"/>
    </source>
</evidence>
<reference evidence="3" key="1">
    <citation type="submission" date="2022-08" db="EMBL/GenBank/DDBJ databases">
        <authorList>
            <consortium name="DOE Joint Genome Institute"/>
            <person name="Min B."/>
            <person name="Riley R."/>
            <person name="Sierra-Patev S."/>
            <person name="Naranjo-Ortiz M."/>
            <person name="Looney B."/>
            <person name="Konkel Z."/>
            <person name="Slot J.C."/>
            <person name="Sakamoto Y."/>
            <person name="Steenwyk J.L."/>
            <person name="Rokas A."/>
            <person name="Carro J."/>
            <person name="Camarero S."/>
            <person name="Ferreira P."/>
            <person name="Molpeceres G."/>
            <person name="Ruiz-Duenas F.J."/>
            <person name="Serrano A."/>
            <person name="Henrissat B."/>
            <person name="Drula E."/>
            <person name="Hughes K.W."/>
            <person name="Mata J.L."/>
            <person name="Ishikawa N.K."/>
            <person name="Vargas-Isla R."/>
            <person name="Ushijima S."/>
            <person name="Smith C.A."/>
            <person name="Ahrendt S."/>
            <person name="Andreopoulos W."/>
            <person name="He G."/>
            <person name="Labutti K."/>
            <person name="Lipzen A."/>
            <person name="Ng V."/>
            <person name="Sandor L."/>
            <person name="Barry K."/>
            <person name="Martinez A.T."/>
            <person name="Xiao Y."/>
            <person name="Gibbons J.G."/>
            <person name="Terashima K."/>
            <person name="Hibbett D.S."/>
            <person name="Grigoriev I.V."/>
        </authorList>
    </citation>
    <scope>NUCLEOTIDE SEQUENCE</scope>
    <source>
        <strain evidence="3">TFB9207</strain>
    </source>
</reference>
<keyword evidence="4" id="KW-1185">Reference proteome</keyword>
<dbReference type="EMBL" id="MU806379">
    <property type="protein sequence ID" value="KAJ3835772.1"/>
    <property type="molecule type" value="Genomic_DNA"/>
</dbReference>
<feature type="signal peptide" evidence="2">
    <location>
        <begin position="1"/>
        <end position="32"/>
    </location>
</feature>
<accession>A0AA38UF32</accession>
<feature type="region of interest" description="Disordered" evidence="1">
    <location>
        <begin position="41"/>
        <end position="66"/>
    </location>
</feature>
<gene>
    <name evidence="3" type="ORF">F5878DRAFT_663564</name>
</gene>
<proteinExistence type="predicted"/>
<dbReference type="Proteomes" id="UP001163846">
    <property type="component" value="Unassembled WGS sequence"/>
</dbReference>
<feature type="chain" id="PRO_5041339500" evidence="2">
    <location>
        <begin position="33"/>
        <end position="199"/>
    </location>
</feature>
<evidence type="ECO:0000256" key="1">
    <source>
        <dbReference type="SAM" id="MobiDB-lite"/>
    </source>
</evidence>
<sequence length="199" mass="22156">MVKILAPSLVNLGLTLLQMGIITSVLVPPTSAAVVPVHSQENESKVTGPVASSSFAKSHRSSPRHCSVVRVPEKNSHTKAKIEKRNGERKSLAQLLQEHQAFDLVFLVEELSESYYHDMIHTIEESGVLQNMDPEIRIQVRKRISEFKKNLDDTAAKARLSWWYDKLILGGCCVENSGDDAYISDLLEDYAVAAHYGLI</sequence>
<evidence type="ECO:0000313" key="3">
    <source>
        <dbReference type="EMBL" id="KAJ3835772.1"/>
    </source>
</evidence>
<organism evidence="3 4">
    <name type="scientific">Lentinula raphanica</name>
    <dbReference type="NCBI Taxonomy" id="153919"/>
    <lineage>
        <taxon>Eukaryota</taxon>
        <taxon>Fungi</taxon>
        <taxon>Dikarya</taxon>
        <taxon>Basidiomycota</taxon>
        <taxon>Agaricomycotina</taxon>
        <taxon>Agaricomycetes</taxon>
        <taxon>Agaricomycetidae</taxon>
        <taxon>Agaricales</taxon>
        <taxon>Marasmiineae</taxon>
        <taxon>Omphalotaceae</taxon>
        <taxon>Lentinula</taxon>
    </lineage>
</organism>
<dbReference type="AlphaFoldDB" id="A0AA38UF32"/>
<comment type="caution">
    <text evidence="3">The sequence shown here is derived from an EMBL/GenBank/DDBJ whole genome shotgun (WGS) entry which is preliminary data.</text>
</comment>